<dbReference type="Proteomes" id="UP001082703">
    <property type="component" value="Unassembled WGS sequence"/>
</dbReference>
<keyword evidence="3" id="KW-1185">Reference proteome</keyword>
<dbReference type="EMBL" id="JAPOHA010000013">
    <property type="protein sequence ID" value="MCY1714959.1"/>
    <property type="molecule type" value="Genomic_DNA"/>
</dbReference>
<dbReference type="RefSeq" id="WP_268059019.1">
    <property type="nucleotide sequence ID" value="NZ_JAPOHA010000013.1"/>
</dbReference>
<accession>A0ABT4BVP3</accession>
<reference evidence="2 3" key="1">
    <citation type="submission" date="2022-11" db="EMBL/GenBank/DDBJ databases">
        <authorList>
            <person name="Caiyu Z."/>
        </authorList>
    </citation>
    <scope>NUCLEOTIDE SEQUENCE [LARGE SCALE GENOMIC DNA]</scope>
    <source>
        <strain evidence="2 3">YR-4</strain>
    </source>
</reference>
<protein>
    <submittedName>
        <fullName evidence="2">Uncharacterized protein</fullName>
    </submittedName>
</protein>
<feature type="compositionally biased region" description="Pro residues" evidence="1">
    <location>
        <begin position="41"/>
        <end position="68"/>
    </location>
</feature>
<feature type="region of interest" description="Disordered" evidence="1">
    <location>
        <begin position="1"/>
        <end position="84"/>
    </location>
</feature>
<proteinExistence type="predicted"/>
<name>A0ABT4BVP3_9FIRM</name>
<evidence type="ECO:0000313" key="3">
    <source>
        <dbReference type="Proteomes" id="UP001082703"/>
    </source>
</evidence>
<comment type="caution">
    <text evidence="2">The sequence shown here is derived from an EMBL/GenBank/DDBJ whole genome shotgun (WGS) entry which is preliminary data.</text>
</comment>
<organism evidence="2 3">
    <name type="scientific">Caproiciproducens galactitolivorans</name>
    <dbReference type="NCBI Taxonomy" id="642589"/>
    <lineage>
        <taxon>Bacteria</taxon>
        <taxon>Bacillati</taxon>
        <taxon>Bacillota</taxon>
        <taxon>Clostridia</taxon>
        <taxon>Eubacteriales</taxon>
        <taxon>Acutalibacteraceae</taxon>
        <taxon>Caproiciproducens</taxon>
    </lineage>
</organism>
<sequence>MAENYNYDMQRLQQDAIRRAREMQSRAQAAASQPNRNMPNPAVPNPPTHPARHSAPPPQRAAVPPPIPEGNRENRPANEPAKGQIGPIQNIFDILFNDSERTLILILVLLLIEEQADTGLIFSLLYLIL</sequence>
<evidence type="ECO:0000313" key="2">
    <source>
        <dbReference type="EMBL" id="MCY1714959.1"/>
    </source>
</evidence>
<evidence type="ECO:0000256" key="1">
    <source>
        <dbReference type="SAM" id="MobiDB-lite"/>
    </source>
</evidence>
<gene>
    <name evidence="2" type="ORF">OUY18_11920</name>
</gene>